<evidence type="ECO:0000313" key="2">
    <source>
        <dbReference type="Proteomes" id="UP000198742"/>
    </source>
</evidence>
<dbReference type="PANTHER" id="PTHR18901:SF38">
    <property type="entry name" value="PSEUDOURIDINE-5'-PHOSPHATASE"/>
    <property type="match status" value="1"/>
</dbReference>
<gene>
    <name evidence="1" type="ORF">SAMN04489844_1935</name>
</gene>
<dbReference type="Gene3D" id="3.40.50.1000">
    <property type="entry name" value="HAD superfamily/HAD-like"/>
    <property type="match status" value="1"/>
</dbReference>
<name>A0A1H4QWU1_9ACTN</name>
<dbReference type="RefSeq" id="WP_217630305.1">
    <property type="nucleotide sequence ID" value="NZ_FNRT01000002.1"/>
</dbReference>
<proteinExistence type="predicted"/>
<dbReference type="STRING" id="402596.SAMN04489844_1935"/>
<dbReference type="SFLD" id="SFLDG01129">
    <property type="entry name" value="C1.5:_HAD__Beta-PGM__Phosphata"/>
    <property type="match status" value="1"/>
</dbReference>
<dbReference type="NCBIfam" id="TIGR01509">
    <property type="entry name" value="HAD-SF-IA-v3"/>
    <property type="match status" value="1"/>
</dbReference>
<dbReference type="Pfam" id="PF00702">
    <property type="entry name" value="Hydrolase"/>
    <property type="match status" value="1"/>
</dbReference>
<evidence type="ECO:0000313" key="1">
    <source>
        <dbReference type="EMBL" id="SEC24008.1"/>
    </source>
</evidence>
<dbReference type="InterPro" id="IPR036412">
    <property type="entry name" value="HAD-like_sf"/>
</dbReference>
<organism evidence="1 2">
    <name type="scientific">Nocardioides exalbidus</name>
    <dbReference type="NCBI Taxonomy" id="402596"/>
    <lineage>
        <taxon>Bacteria</taxon>
        <taxon>Bacillati</taxon>
        <taxon>Actinomycetota</taxon>
        <taxon>Actinomycetes</taxon>
        <taxon>Propionibacteriales</taxon>
        <taxon>Nocardioidaceae</taxon>
        <taxon>Nocardioides</taxon>
    </lineage>
</organism>
<accession>A0A1H4QWU1</accession>
<dbReference type="PANTHER" id="PTHR18901">
    <property type="entry name" value="2-DEOXYGLUCOSE-6-PHOSPHATE PHOSPHATASE 2"/>
    <property type="match status" value="1"/>
</dbReference>
<sequence length="220" mass="22632">MTETSSDGLAGVLWDVDGTLIDSETIWIAEQFVMVEAHGGTWSHEQGLALVGSDMMTTAVAMQSAGVDLEAVALVADLERRVIESLRTTVPWRPGVLTLLAALGEAGVPCAIATTSSHEMAELVAAAAPPGTFGALVGGEDVTRTKPSPEPYLRAAELLGVPVSQCVAIEDSPNGLASAIASGAASLAIPNDAVLPEAGDFTTWPTLEGRTVDDLRALLA</sequence>
<protein>
    <submittedName>
        <fullName evidence="1">Haloacid dehalogenase superfamily, subfamily IA, variant 3 with third motif having DD or ED</fullName>
    </submittedName>
</protein>
<dbReference type="SFLD" id="SFLDS00003">
    <property type="entry name" value="Haloacid_Dehalogenase"/>
    <property type="match status" value="1"/>
</dbReference>
<dbReference type="Gene3D" id="1.10.150.240">
    <property type="entry name" value="Putative phosphatase, domain 2"/>
    <property type="match status" value="1"/>
</dbReference>
<dbReference type="InterPro" id="IPR006439">
    <property type="entry name" value="HAD-SF_hydro_IA"/>
</dbReference>
<dbReference type="SUPFAM" id="SSF56784">
    <property type="entry name" value="HAD-like"/>
    <property type="match status" value="1"/>
</dbReference>
<reference evidence="2" key="1">
    <citation type="submission" date="2016-10" db="EMBL/GenBank/DDBJ databases">
        <authorList>
            <person name="Varghese N."/>
            <person name="Submissions S."/>
        </authorList>
    </citation>
    <scope>NUCLEOTIDE SEQUENCE [LARGE SCALE GENOMIC DNA]</scope>
    <source>
        <strain evidence="2">DSM 22017</strain>
    </source>
</reference>
<dbReference type="InterPro" id="IPR023198">
    <property type="entry name" value="PGP-like_dom2"/>
</dbReference>
<keyword evidence="2" id="KW-1185">Reference proteome</keyword>
<dbReference type="CDD" id="cd07505">
    <property type="entry name" value="HAD_BPGM-like"/>
    <property type="match status" value="1"/>
</dbReference>
<dbReference type="InterPro" id="IPR023214">
    <property type="entry name" value="HAD_sf"/>
</dbReference>
<dbReference type="EMBL" id="FNRT01000002">
    <property type="protein sequence ID" value="SEC24008.1"/>
    <property type="molecule type" value="Genomic_DNA"/>
</dbReference>
<dbReference type="Proteomes" id="UP000198742">
    <property type="component" value="Unassembled WGS sequence"/>
</dbReference>
<dbReference type="AlphaFoldDB" id="A0A1H4QWU1"/>